<name>J9TJS6_SYNC1</name>
<dbReference type="HOGENOM" id="CLU_3255421_0_0_7"/>
<gene>
    <name evidence="1" type="ordered locus">Pcar_3489</name>
</gene>
<protein>
    <submittedName>
        <fullName evidence="1">Uncharacterized protein</fullName>
    </submittedName>
</protein>
<evidence type="ECO:0000313" key="1">
    <source>
        <dbReference type="EMBL" id="AFR67634.1"/>
    </source>
</evidence>
<accession>J9TJS6</accession>
<proteinExistence type="predicted"/>
<dbReference type="AlphaFoldDB" id="J9TJS6"/>
<evidence type="ECO:0000313" key="2">
    <source>
        <dbReference type="Proteomes" id="UP000002534"/>
    </source>
</evidence>
<reference evidence="1 2" key="2">
    <citation type="journal article" date="2012" name="BMC Genomics">
        <title>The genome of Pelobacter carbinolicus reveals surprising metabolic capabilities and physiological features.</title>
        <authorList>
            <person name="Aklujkar M."/>
            <person name="Haveman S.A."/>
            <person name="Didonato R.Jr."/>
            <person name="Chertkov O."/>
            <person name="Han C.S."/>
            <person name="Land M.L."/>
            <person name="Brown P."/>
            <person name="Lovley D.R."/>
        </authorList>
    </citation>
    <scope>NUCLEOTIDE SEQUENCE [LARGE SCALE GENOMIC DNA]</scope>
    <source>
        <strain evidence="2">DSM 2380 / NBRC 103641 / GraBd1</strain>
    </source>
</reference>
<sequence length="42" mass="4566">MAEGISGTVPFQVINCWQPVKSANDRPGTCLRERGFSLAQNS</sequence>
<dbReference type="EMBL" id="CP000142">
    <property type="protein sequence ID" value="AFR67634.1"/>
    <property type="molecule type" value="Genomic_DNA"/>
</dbReference>
<organism evidence="1 2">
    <name type="scientific">Syntrophotalea carbinolica (strain DSM 2380 / NBRC 103641 / GraBd1)</name>
    <name type="common">Pelobacter carbinolicus</name>
    <dbReference type="NCBI Taxonomy" id="338963"/>
    <lineage>
        <taxon>Bacteria</taxon>
        <taxon>Pseudomonadati</taxon>
        <taxon>Thermodesulfobacteriota</taxon>
        <taxon>Desulfuromonadia</taxon>
        <taxon>Desulfuromonadales</taxon>
        <taxon>Syntrophotaleaceae</taxon>
        <taxon>Syntrophotalea</taxon>
    </lineage>
</organism>
<dbReference type="KEGG" id="pca:Pcar_3489"/>
<dbReference type="Proteomes" id="UP000002534">
    <property type="component" value="Chromosome"/>
</dbReference>
<reference evidence="2" key="1">
    <citation type="submission" date="2005-10" db="EMBL/GenBank/DDBJ databases">
        <title>Complete sequence of Pelobacter carbinolicus DSM 2380.</title>
        <authorList>
            <person name="Copeland A."/>
            <person name="Lucas S."/>
            <person name="Lapidus A."/>
            <person name="Barry K."/>
            <person name="Detter J.C."/>
            <person name="Glavina T."/>
            <person name="Hammon N."/>
            <person name="Israni S."/>
            <person name="Pitluck S."/>
            <person name="Chertkov O."/>
            <person name="Schmutz J."/>
            <person name="Larimer F."/>
            <person name="Land M."/>
            <person name="Kyrpides N."/>
            <person name="Ivanova N."/>
            <person name="Richardson P."/>
        </authorList>
    </citation>
    <scope>NUCLEOTIDE SEQUENCE [LARGE SCALE GENOMIC DNA]</scope>
    <source>
        <strain evidence="2">DSM 2380 / NBRC 103641 / GraBd1</strain>
    </source>
</reference>
<keyword evidence="2" id="KW-1185">Reference proteome</keyword>